<accession>K0SEB2</accession>
<feature type="transmembrane region" description="Helical" evidence="3">
    <location>
        <begin position="474"/>
        <end position="499"/>
    </location>
</feature>
<protein>
    <recommendedName>
        <fullName evidence="4">Glycosyl transferase family 1 domain-containing protein</fullName>
    </recommendedName>
</protein>
<dbReference type="OMA" id="MWILAAF"/>
<feature type="domain" description="Glycosyl transferase family 1" evidence="4">
    <location>
        <begin position="292"/>
        <end position="426"/>
    </location>
</feature>
<dbReference type="AlphaFoldDB" id="K0SEB2"/>
<dbReference type="InterPro" id="IPR001296">
    <property type="entry name" value="Glyco_trans_1"/>
</dbReference>
<keyword evidence="3" id="KW-0812">Transmembrane</keyword>
<dbReference type="InterPro" id="IPR050194">
    <property type="entry name" value="Glycosyltransferase_grp1"/>
</dbReference>
<evidence type="ECO:0000256" key="1">
    <source>
        <dbReference type="ARBA" id="ARBA00022676"/>
    </source>
</evidence>
<reference evidence="5 6" key="1">
    <citation type="journal article" date="2012" name="Genome Biol.">
        <title>Genome and low-iron response of an oceanic diatom adapted to chronic iron limitation.</title>
        <authorList>
            <person name="Lommer M."/>
            <person name="Specht M."/>
            <person name="Roy A.S."/>
            <person name="Kraemer L."/>
            <person name="Andreson R."/>
            <person name="Gutowska M.A."/>
            <person name="Wolf J."/>
            <person name="Bergner S.V."/>
            <person name="Schilhabel M.B."/>
            <person name="Klostermeier U.C."/>
            <person name="Beiko R.G."/>
            <person name="Rosenstiel P."/>
            <person name="Hippler M."/>
            <person name="Laroche J."/>
        </authorList>
    </citation>
    <scope>NUCLEOTIDE SEQUENCE [LARGE SCALE GENOMIC DNA]</scope>
    <source>
        <strain evidence="5 6">CCMP1005</strain>
    </source>
</reference>
<feature type="compositionally biased region" description="Low complexity" evidence="2">
    <location>
        <begin position="28"/>
        <end position="40"/>
    </location>
</feature>
<dbReference type="Pfam" id="PF00534">
    <property type="entry name" value="Glycos_transf_1"/>
    <property type="match status" value="1"/>
</dbReference>
<dbReference type="EMBL" id="AGNL01023225">
    <property type="protein sequence ID" value="EJK59271.1"/>
    <property type="molecule type" value="Genomic_DNA"/>
</dbReference>
<keyword evidence="3" id="KW-0472">Membrane</keyword>
<gene>
    <name evidence="5" type="ORF">THAOC_20531</name>
</gene>
<comment type="caution">
    <text evidence="5">The sequence shown here is derived from an EMBL/GenBank/DDBJ whole genome shotgun (WGS) entry which is preliminary data.</text>
</comment>
<keyword evidence="6" id="KW-1185">Reference proteome</keyword>
<dbReference type="PANTHER" id="PTHR45947:SF3">
    <property type="entry name" value="SULFOQUINOVOSYL TRANSFERASE SQD2"/>
    <property type="match status" value="1"/>
</dbReference>
<keyword evidence="3" id="KW-1133">Transmembrane helix</keyword>
<keyword evidence="1" id="KW-0328">Glycosyltransferase</keyword>
<keyword evidence="1" id="KW-0808">Transferase</keyword>
<dbReference type="OrthoDB" id="443318at2759"/>
<evidence type="ECO:0000313" key="5">
    <source>
        <dbReference type="EMBL" id="EJK59271.1"/>
    </source>
</evidence>
<dbReference type="GO" id="GO:0016757">
    <property type="term" value="F:glycosyltransferase activity"/>
    <property type="evidence" value="ECO:0007669"/>
    <property type="project" value="UniProtKB-KW"/>
</dbReference>
<evidence type="ECO:0000313" key="6">
    <source>
        <dbReference type="Proteomes" id="UP000266841"/>
    </source>
</evidence>
<sequence>MCQAPIGRRLPKLASHDEKAVPAPPPSSSSAPRNDDPNSSGPLRVLICSENVPPQVNGIARRIGCYADGLKNLGCDVGRFCLRDTTTTLVFLICILNMQHTHTPHYFNYFGTNSSPKDVLHPDSGSSRVLSHTNPWNFTARMMIVRPYQIYKLLTGTPYDVVHVVMPANLSAMWILAAFKILRCIKRESKPALVVSWHCNLVDYLSHFAIGPARYLAYFFFYLLFGMLPLISDRVLTPTKKSEPRLVKLWKRSSSTRSGVCFTGVNKTEFSPESLDTDWGRNWMASKEKYLAREGKEHLLVCVGRLSPEKGVDELIKVLPSLPNCALWLAGDGPFRPELERLAQQLSVPVKFLGYQSGTALHSVYAVADLFVCPSLTETFGQTVNEALASRVRVALPNVPVFAEAYGSAVPADAFWTPLSRSDMASSISKQLERHSRKDRVGLPDLDKLKSWQDACQILLEDYHKAFEDRQHTFTFFAWVYFPVWCAMTITTIISFFVFSQVRCLCGGSVRVFFRSAAEDLLIKVVPAVLPPSQSNSLRPGRTLR</sequence>
<dbReference type="eggNOG" id="KOG1111">
    <property type="taxonomic scope" value="Eukaryota"/>
</dbReference>
<evidence type="ECO:0000259" key="4">
    <source>
        <dbReference type="Pfam" id="PF00534"/>
    </source>
</evidence>
<dbReference type="Proteomes" id="UP000266841">
    <property type="component" value="Unassembled WGS sequence"/>
</dbReference>
<evidence type="ECO:0000256" key="3">
    <source>
        <dbReference type="SAM" id="Phobius"/>
    </source>
</evidence>
<feature type="region of interest" description="Disordered" evidence="2">
    <location>
        <begin position="1"/>
        <end position="43"/>
    </location>
</feature>
<dbReference type="PANTHER" id="PTHR45947">
    <property type="entry name" value="SULFOQUINOVOSYL TRANSFERASE SQD2"/>
    <property type="match status" value="1"/>
</dbReference>
<proteinExistence type="predicted"/>
<evidence type="ECO:0000256" key="2">
    <source>
        <dbReference type="SAM" id="MobiDB-lite"/>
    </source>
</evidence>
<dbReference type="SUPFAM" id="SSF53756">
    <property type="entry name" value="UDP-Glycosyltransferase/glycogen phosphorylase"/>
    <property type="match status" value="1"/>
</dbReference>
<name>K0SEB2_THAOC</name>
<dbReference type="Gene3D" id="3.40.50.2000">
    <property type="entry name" value="Glycogen Phosphorylase B"/>
    <property type="match status" value="2"/>
</dbReference>
<organism evidence="5 6">
    <name type="scientific">Thalassiosira oceanica</name>
    <name type="common">Marine diatom</name>
    <dbReference type="NCBI Taxonomy" id="159749"/>
    <lineage>
        <taxon>Eukaryota</taxon>
        <taxon>Sar</taxon>
        <taxon>Stramenopiles</taxon>
        <taxon>Ochrophyta</taxon>
        <taxon>Bacillariophyta</taxon>
        <taxon>Coscinodiscophyceae</taxon>
        <taxon>Thalassiosirophycidae</taxon>
        <taxon>Thalassiosirales</taxon>
        <taxon>Thalassiosiraceae</taxon>
        <taxon>Thalassiosira</taxon>
    </lineage>
</organism>